<proteinExistence type="inferred from homology"/>
<evidence type="ECO:0000256" key="5">
    <source>
        <dbReference type="ARBA" id="ARBA00022741"/>
    </source>
</evidence>
<dbReference type="AlphaFoldDB" id="A0AAW0Z6Z9"/>
<dbReference type="GO" id="GO:0005525">
    <property type="term" value="F:GTP binding"/>
    <property type="evidence" value="ECO:0007669"/>
    <property type="project" value="UniProtKB-KW"/>
</dbReference>
<keyword evidence="9 11" id="KW-0472">Membrane</keyword>
<reference evidence="12 13" key="1">
    <citation type="journal article" date="2024" name="bioRxiv">
        <title>Comparative genomics of Cryptococcus and Kwoniella reveals pathogenesis evolution and contrasting karyotype dynamics via intercentromeric recombination or chromosome fusion.</title>
        <authorList>
            <person name="Coelho M.A."/>
            <person name="David-Palma M."/>
            <person name="Shea T."/>
            <person name="Bowers K."/>
            <person name="McGinley-Smith S."/>
            <person name="Mohammad A.W."/>
            <person name="Gnirke A."/>
            <person name="Yurkov A.M."/>
            <person name="Nowrousian M."/>
            <person name="Sun S."/>
            <person name="Cuomo C.A."/>
            <person name="Heitman J."/>
        </authorList>
    </citation>
    <scope>NUCLEOTIDE SEQUENCE [LARGE SCALE GENOMIC DNA]</scope>
    <source>
        <strain evidence="12 13">CBS 13917</strain>
    </source>
</reference>
<evidence type="ECO:0000256" key="7">
    <source>
        <dbReference type="ARBA" id="ARBA00022989"/>
    </source>
</evidence>
<evidence type="ECO:0000256" key="10">
    <source>
        <dbReference type="ARBA" id="ARBA00023170"/>
    </source>
</evidence>
<comment type="caution">
    <text evidence="12">The sequence shown here is derived from an EMBL/GenBank/DDBJ whole genome shotgun (WGS) entry which is preliminary data.</text>
</comment>
<evidence type="ECO:0000256" key="4">
    <source>
        <dbReference type="ARBA" id="ARBA00022692"/>
    </source>
</evidence>
<feature type="transmembrane region" description="Helical" evidence="11">
    <location>
        <begin position="36"/>
        <end position="53"/>
    </location>
</feature>
<dbReference type="EMBL" id="JBCAWK010000001">
    <property type="protein sequence ID" value="KAK8869965.1"/>
    <property type="molecule type" value="Genomic_DNA"/>
</dbReference>
<evidence type="ECO:0000256" key="9">
    <source>
        <dbReference type="ARBA" id="ARBA00023136"/>
    </source>
</evidence>
<keyword evidence="8" id="KW-0342">GTP-binding</keyword>
<comment type="similarity">
    <text evidence="2">Belongs to the SRP receptor beta subunit family.</text>
</comment>
<dbReference type="GO" id="GO:0005789">
    <property type="term" value="C:endoplasmic reticulum membrane"/>
    <property type="evidence" value="ECO:0007669"/>
    <property type="project" value="UniProtKB-SubCell"/>
</dbReference>
<dbReference type="GeneID" id="92177795"/>
<dbReference type="InterPro" id="IPR027417">
    <property type="entry name" value="P-loop_NTPase"/>
</dbReference>
<evidence type="ECO:0000256" key="2">
    <source>
        <dbReference type="ARBA" id="ARBA00005619"/>
    </source>
</evidence>
<name>A0AAW0Z6Z9_9TREE</name>
<evidence type="ECO:0000256" key="8">
    <source>
        <dbReference type="ARBA" id="ARBA00023134"/>
    </source>
</evidence>
<dbReference type="Proteomes" id="UP001388673">
    <property type="component" value="Unassembled WGS sequence"/>
</dbReference>
<dbReference type="KEGG" id="kne:92177795"/>
<comment type="subcellular location">
    <subcellularLocation>
        <location evidence="1">Endoplasmic reticulum membrane</location>
        <topology evidence="1">Single-pass membrane protein</topology>
    </subcellularLocation>
</comment>
<evidence type="ECO:0000256" key="1">
    <source>
        <dbReference type="ARBA" id="ARBA00004389"/>
    </source>
</evidence>
<protein>
    <recommendedName>
        <fullName evidence="3">Signal recognition particle receptor subunit beta</fullName>
    </recommendedName>
</protein>
<evidence type="ECO:0000256" key="11">
    <source>
        <dbReference type="SAM" id="Phobius"/>
    </source>
</evidence>
<accession>A0AAW0Z6Z9</accession>
<dbReference type="Pfam" id="PF09439">
    <property type="entry name" value="SRPRB"/>
    <property type="match status" value="1"/>
</dbReference>
<sequence>MSHSHGEPLGSDATVTPEVQAVSSLLAHPLLQDPKFVAAVGGLVVLLIFLSLFRSGKKIARRNGPATILLVGPSDGGKTSLFTKLVQGVYPQTHTSVVPSVTTFTLPSPYDDGQTKQIRLVDLPGHPRLRDELKKRIKDASAVVFVVDIQGIVRNSSGVTEELPPVLTALTNLSLRLPPSSPLPKVLLLAHKTDLLVRPAPPSTHSPPDISSATLTTSTDRLRSILTREMDRLKSARGGSGGKIEGMGKVAGGSSGNWFSRLFGAGSGAVGVSEAEGEGEEDEGLVWGGKGPFRWEDVEGVDIEWAASGLGLVQGEKVKGEVEEGNGLDEIRKFLWEV</sequence>
<keyword evidence="4 11" id="KW-0812">Transmembrane</keyword>
<keyword evidence="5" id="KW-0547">Nucleotide-binding</keyword>
<keyword evidence="13" id="KW-1185">Reference proteome</keyword>
<evidence type="ECO:0000256" key="6">
    <source>
        <dbReference type="ARBA" id="ARBA00022824"/>
    </source>
</evidence>
<organism evidence="12 13">
    <name type="scientific">Kwoniella newhampshirensis</name>
    <dbReference type="NCBI Taxonomy" id="1651941"/>
    <lineage>
        <taxon>Eukaryota</taxon>
        <taxon>Fungi</taxon>
        <taxon>Dikarya</taxon>
        <taxon>Basidiomycota</taxon>
        <taxon>Agaricomycotina</taxon>
        <taxon>Tremellomycetes</taxon>
        <taxon>Tremellales</taxon>
        <taxon>Cryptococcaceae</taxon>
        <taxon>Kwoniella</taxon>
    </lineage>
</organism>
<gene>
    <name evidence="12" type="ORF">IAR55_000535</name>
</gene>
<keyword evidence="6" id="KW-0256">Endoplasmic reticulum</keyword>
<dbReference type="RefSeq" id="XP_066806211.1">
    <property type="nucleotide sequence ID" value="XM_066943669.1"/>
</dbReference>
<evidence type="ECO:0000256" key="3">
    <source>
        <dbReference type="ARBA" id="ARBA00020256"/>
    </source>
</evidence>
<keyword evidence="7 11" id="KW-1133">Transmembrane helix</keyword>
<evidence type="ECO:0000313" key="13">
    <source>
        <dbReference type="Proteomes" id="UP001388673"/>
    </source>
</evidence>
<keyword evidence="10" id="KW-0675">Receptor</keyword>
<dbReference type="SUPFAM" id="SSF52540">
    <property type="entry name" value="P-loop containing nucleoside triphosphate hydrolases"/>
    <property type="match status" value="1"/>
</dbReference>
<dbReference type="InterPro" id="IPR019009">
    <property type="entry name" value="SRP_receptor_beta_su"/>
</dbReference>
<dbReference type="Gene3D" id="3.40.50.300">
    <property type="entry name" value="P-loop containing nucleotide triphosphate hydrolases"/>
    <property type="match status" value="1"/>
</dbReference>
<evidence type="ECO:0000313" key="12">
    <source>
        <dbReference type="EMBL" id="KAK8869965.1"/>
    </source>
</evidence>